<dbReference type="AlphaFoldDB" id="A0A0N0VI83"/>
<dbReference type="EMBL" id="JSYZ01000054">
    <property type="protein sequence ID" value="KPA87054.1"/>
    <property type="molecule type" value="Genomic_DNA"/>
</dbReference>
<evidence type="ECO:0000313" key="1">
    <source>
        <dbReference type="EMBL" id="KPA87054.1"/>
    </source>
</evidence>
<dbReference type="STRING" id="50340.PF66_06399"/>
<dbReference type="OrthoDB" id="7026954at2"/>
<organism evidence="1 2">
    <name type="scientific">Pseudomonas asplenii</name>
    <dbReference type="NCBI Taxonomy" id="53407"/>
    <lineage>
        <taxon>Bacteria</taxon>
        <taxon>Pseudomonadati</taxon>
        <taxon>Pseudomonadota</taxon>
        <taxon>Gammaproteobacteria</taxon>
        <taxon>Pseudomonadales</taxon>
        <taxon>Pseudomonadaceae</taxon>
        <taxon>Pseudomonas</taxon>
    </lineage>
</organism>
<reference evidence="1 2" key="1">
    <citation type="journal article" date="2015" name="PLoS ONE">
        <title>Rice-Infecting Pseudomonas Genomes Are Highly Accessorized and Harbor Multiple Putative Virulence Mechanisms to Cause Sheath Brown Rot.</title>
        <authorList>
            <person name="Quibod I.L."/>
            <person name="Grande G."/>
            <person name="Oreiro E.G."/>
            <person name="Borja F.N."/>
            <person name="Dossa G.S."/>
            <person name="Mauleon R."/>
            <person name="Cruz C.V."/>
            <person name="Oliva R."/>
        </authorList>
    </citation>
    <scope>NUCLEOTIDE SEQUENCE [LARGE SCALE GENOMIC DNA]</scope>
    <source>
        <strain evidence="1 2">IRRI 6609</strain>
    </source>
</reference>
<name>A0A0N0VI83_9PSED</name>
<accession>A0A0N0VI83</accession>
<keyword evidence="2" id="KW-1185">Reference proteome</keyword>
<dbReference type="RefSeq" id="WP_152973135.1">
    <property type="nucleotide sequence ID" value="NZ_JSYZ01000054.1"/>
</dbReference>
<proteinExistence type="predicted"/>
<gene>
    <name evidence="1" type="ORF">PF66_06399</name>
</gene>
<evidence type="ECO:0000313" key="2">
    <source>
        <dbReference type="Proteomes" id="UP000037931"/>
    </source>
</evidence>
<sequence length="112" mass="12045">MTVRTLGKRFRNPLINGNATFIAPLITPQENVNGIILRSIVVQSGTVTIGPGVPGNGTDRFDRSHMRIPNGITLYNDVMVPAGMGVYLNTTANFNISVEMSWDVLNADGTVA</sequence>
<dbReference type="Proteomes" id="UP000037931">
    <property type="component" value="Unassembled WGS sequence"/>
</dbReference>
<protein>
    <submittedName>
        <fullName evidence="1">Uncharacterized protein</fullName>
    </submittedName>
</protein>
<dbReference type="PATRIC" id="fig|50340.43.peg.5078"/>
<comment type="caution">
    <text evidence="1">The sequence shown here is derived from an EMBL/GenBank/DDBJ whole genome shotgun (WGS) entry which is preliminary data.</text>
</comment>